<dbReference type="Proteomes" id="UP000265520">
    <property type="component" value="Unassembled WGS sequence"/>
</dbReference>
<evidence type="ECO:0000313" key="2">
    <source>
        <dbReference type="Proteomes" id="UP000265520"/>
    </source>
</evidence>
<organism evidence="1 2">
    <name type="scientific">Trifolium medium</name>
    <dbReference type="NCBI Taxonomy" id="97028"/>
    <lineage>
        <taxon>Eukaryota</taxon>
        <taxon>Viridiplantae</taxon>
        <taxon>Streptophyta</taxon>
        <taxon>Embryophyta</taxon>
        <taxon>Tracheophyta</taxon>
        <taxon>Spermatophyta</taxon>
        <taxon>Magnoliopsida</taxon>
        <taxon>eudicotyledons</taxon>
        <taxon>Gunneridae</taxon>
        <taxon>Pentapetalae</taxon>
        <taxon>rosids</taxon>
        <taxon>fabids</taxon>
        <taxon>Fabales</taxon>
        <taxon>Fabaceae</taxon>
        <taxon>Papilionoideae</taxon>
        <taxon>50 kb inversion clade</taxon>
        <taxon>NPAAA clade</taxon>
        <taxon>Hologalegina</taxon>
        <taxon>IRL clade</taxon>
        <taxon>Trifolieae</taxon>
        <taxon>Trifolium</taxon>
    </lineage>
</organism>
<name>A0A392T026_9FABA</name>
<sequence>PLPIAVAVDRTVILPIKFSANHH</sequence>
<keyword evidence="2" id="KW-1185">Reference proteome</keyword>
<proteinExistence type="predicted"/>
<dbReference type="EMBL" id="LXQA010480215">
    <property type="protein sequence ID" value="MCI54493.1"/>
    <property type="molecule type" value="Genomic_DNA"/>
</dbReference>
<evidence type="ECO:0000313" key="1">
    <source>
        <dbReference type="EMBL" id="MCI54493.1"/>
    </source>
</evidence>
<accession>A0A392T026</accession>
<dbReference type="AlphaFoldDB" id="A0A392T026"/>
<reference evidence="1 2" key="1">
    <citation type="journal article" date="2018" name="Front. Plant Sci.">
        <title>Red Clover (Trifolium pratense) and Zigzag Clover (T. medium) - A Picture of Genomic Similarities and Differences.</title>
        <authorList>
            <person name="Dluhosova J."/>
            <person name="Istvanek J."/>
            <person name="Nedelnik J."/>
            <person name="Repkova J."/>
        </authorList>
    </citation>
    <scope>NUCLEOTIDE SEQUENCE [LARGE SCALE GENOMIC DNA]</scope>
    <source>
        <strain evidence="2">cv. 10/8</strain>
        <tissue evidence="1">Leaf</tissue>
    </source>
</reference>
<comment type="caution">
    <text evidence="1">The sequence shown here is derived from an EMBL/GenBank/DDBJ whole genome shotgun (WGS) entry which is preliminary data.</text>
</comment>
<protein>
    <submittedName>
        <fullName evidence="1">Uncharacterized protein</fullName>
    </submittedName>
</protein>
<feature type="non-terminal residue" evidence="1">
    <location>
        <position position="1"/>
    </location>
</feature>